<keyword evidence="7" id="KW-0411">Iron-sulfur</keyword>
<dbReference type="InterPro" id="IPR020578">
    <property type="entry name" value="Aminotrans_V_PyrdxlP_BS"/>
</dbReference>
<evidence type="ECO:0000256" key="2">
    <source>
        <dbReference type="ARBA" id="ARBA00006490"/>
    </source>
</evidence>
<dbReference type="InterPro" id="IPR000192">
    <property type="entry name" value="Aminotrans_V_dom"/>
</dbReference>
<dbReference type="EMBL" id="FRCX01000016">
    <property type="protein sequence ID" value="SHN43174.1"/>
    <property type="molecule type" value="Genomic_DNA"/>
</dbReference>
<dbReference type="Gene3D" id="1.10.260.50">
    <property type="match status" value="1"/>
</dbReference>
<proteinExistence type="inferred from homology"/>
<name>A0A1M7RA26_9BURK</name>
<evidence type="ECO:0000256" key="4">
    <source>
        <dbReference type="ARBA" id="ARBA00022723"/>
    </source>
</evidence>
<evidence type="ECO:0000256" key="1">
    <source>
        <dbReference type="ARBA" id="ARBA00001933"/>
    </source>
</evidence>
<evidence type="ECO:0000256" key="7">
    <source>
        <dbReference type="ARBA" id="ARBA00023014"/>
    </source>
</evidence>
<sequence length="698" mass="73739">MWMTTEIYLDSNATSVVLPAAIAAAADAMGQRYGNPSSTHATGLQAKVILDDARACATRLLGVGSGRLMFNSGATEGIQTSVLSALVALRERKNAGAAIGSLLVYGATEHKAVPESLAHWNRLLGLNLALHKLPVNPDGTHHLNALRDVAGDAAMVCTMAANNETGVISDLSGIEAVLAASGSKAYWMVDCVQGLGKLKLDLSSTRIDYAPFSGHKLYAPKGIGMLYVRAGTPFTPLIMGGGQEGGQRSGTENMAGIAALGAVLAALERGDTFRTSAELCSFRARLADSLRAALPGIVFNNPFDKALPTTLNFSVPGLSSRELMDVFDAAEVRVSAGSACSSSKAAPSYVLDAMGLPLWRSAGAIRMSFGPLADEATIAAACARIERCGAALRASCLIPSERTAVPHDGLLQLGVEGACSWMMLDAASRSCIVIDPLPDHTARIESYVRCQNYQVQAIVSTLPNAGRGMLIDALGRHFNRNTDADQYGWPQTATAVTLEDGATVGAIRLGAHVLACVPCGAGDELRAYLLGDTQDNRLPATAVRFAFSARPAQQSLRTVSVEQTLLCPTRDEKNQFCTSMCAEPEAMQAADLQLNSATLDAFLQAHPDARLVDVREPYEFAATMSSAFAGRVAQSVPLSRLAEYASEWLRHEPTPLVFICRSGNRSMKAAQCLRRLGHRQAYSLNGGLALASTMPLAA</sequence>
<keyword evidence="12" id="KW-1185">Reference proteome</keyword>
<dbReference type="SMART" id="SM00450">
    <property type="entry name" value="RHOD"/>
    <property type="match status" value="1"/>
</dbReference>
<keyword evidence="5" id="KW-0663">Pyridoxal phosphate</keyword>
<dbReference type="PANTHER" id="PTHR11601:SF34">
    <property type="entry name" value="CYSTEINE DESULFURASE"/>
    <property type="match status" value="1"/>
</dbReference>
<dbReference type="Gene3D" id="3.40.640.10">
    <property type="entry name" value="Type I PLP-dependent aspartate aminotransferase-like (Major domain)"/>
    <property type="match status" value="1"/>
</dbReference>
<dbReference type="GO" id="GO:0051536">
    <property type="term" value="F:iron-sulfur cluster binding"/>
    <property type="evidence" value="ECO:0007669"/>
    <property type="project" value="UniProtKB-KW"/>
</dbReference>
<dbReference type="InterPro" id="IPR015421">
    <property type="entry name" value="PyrdxlP-dep_Trfase_major"/>
</dbReference>
<dbReference type="GO" id="GO:0046872">
    <property type="term" value="F:metal ion binding"/>
    <property type="evidence" value="ECO:0007669"/>
    <property type="project" value="UniProtKB-KW"/>
</dbReference>
<evidence type="ECO:0000256" key="3">
    <source>
        <dbReference type="ARBA" id="ARBA00012239"/>
    </source>
</evidence>
<keyword evidence="4" id="KW-0479">Metal-binding</keyword>
<dbReference type="InterPro" id="IPR015424">
    <property type="entry name" value="PyrdxlP-dep_Trfase"/>
</dbReference>
<evidence type="ECO:0000313" key="12">
    <source>
        <dbReference type="Proteomes" id="UP000184339"/>
    </source>
</evidence>
<comment type="catalytic activity">
    <reaction evidence="8">
        <text>(sulfur carrier)-H + L-cysteine = (sulfur carrier)-SH + L-alanine</text>
        <dbReference type="Rhea" id="RHEA:43892"/>
        <dbReference type="Rhea" id="RHEA-COMP:14737"/>
        <dbReference type="Rhea" id="RHEA-COMP:14739"/>
        <dbReference type="ChEBI" id="CHEBI:29917"/>
        <dbReference type="ChEBI" id="CHEBI:35235"/>
        <dbReference type="ChEBI" id="CHEBI:57972"/>
        <dbReference type="ChEBI" id="CHEBI:64428"/>
        <dbReference type="EC" id="2.8.1.7"/>
    </reaction>
</comment>
<accession>A0A1M7RA26</accession>
<dbReference type="Proteomes" id="UP000184339">
    <property type="component" value="Unassembled WGS sequence"/>
</dbReference>
<dbReference type="AlphaFoldDB" id="A0A1M7RA26"/>
<evidence type="ECO:0000256" key="9">
    <source>
        <dbReference type="RuleBase" id="RU004504"/>
    </source>
</evidence>
<dbReference type="InterPro" id="IPR001763">
    <property type="entry name" value="Rhodanese-like_dom"/>
</dbReference>
<evidence type="ECO:0000259" key="10">
    <source>
        <dbReference type="PROSITE" id="PS50206"/>
    </source>
</evidence>
<evidence type="ECO:0000256" key="5">
    <source>
        <dbReference type="ARBA" id="ARBA00022898"/>
    </source>
</evidence>
<dbReference type="EC" id="2.8.1.7" evidence="3"/>
<dbReference type="Pfam" id="PF00581">
    <property type="entry name" value="Rhodanese"/>
    <property type="match status" value="1"/>
</dbReference>
<evidence type="ECO:0000256" key="6">
    <source>
        <dbReference type="ARBA" id="ARBA00023004"/>
    </source>
</evidence>
<dbReference type="PROSITE" id="PS50206">
    <property type="entry name" value="RHODANESE_3"/>
    <property type="match status" value="1"/>
</dbReference>
<evidence type="ECO:0000256" key="8">
    <source>
        <dbReference type="ARBA" id="ARBA00050776"/>
    </source>
</evidence>
<dbReference type="PROSITE" id="PS00595">
    <property type="entry name" value="AA_TRANSFER_CLASS_5"/>
    <property type="match status" value="1"/>
</dbReference>
<protein>
    <recommendedName>
        <fullName evidence="3">cysteine desulfurase</fullName>
        <ecNumber evidence="3">2.8.1.7</ecNumber>
    </recommendedName>
</protein>
<dbReference type="SUPFAM" id="SSF53383">
    <property type="entry name" value="PLP-dependent transferases"/>
    <property type="match status" value="1"/>
</dbReference>
<gene>
    <name evidence="11" type="ORF">SAMN05192549_11618</name>
</gene>
<dbReference type="InterPro" id="IPR015422">
    <property type="entry name" value="PyrdxlP-dep_Trfase_small"/>
</dbReference>
<feature type="domain" description="Rhodanese" evidence="10">
    <location>
        <begin position="605"/>
        <end position="695"/>
    </location>
</feature>
<dbReference type="PANTHER" id="PTHR11601">
    <property type="entry name" value="CYSTEINE DESULFURYLASE FAMILY MEMBER"/>
    <property type="match status" value="1"/>
</dbReference>
<dbReference type="GO" id="GO:0031071">
    <property type="term" value="F:cysteine desulfurase activity"/>
    <property type="evidence" value="ECO:0007669"/>
    <property type="project" value="UniProtKB-EC"/>
</dbReference>
<reference evidence="12" key="1">
    <citation type="submission" date="2016-11" db="EMBL/GenBank/DDBJ databases">
        <authorList>
            <person name="Varghese N."/>
            <person name="Submissions S."/>
        </authorList>
    </citation>
    <scope>NUCLEOTIDE SEQUENCE [LARGE SCALE GENOMIC DNA]</scope>
    <source>
        <strain evidence="12">Sac-22</strain>
    </source>
</reference>
<dbReference type="InterPro" id="IPR036873">
    <property type="entry name" value="Rhodanese-like_dom_sf"/>
</dbReference>
<evidence type="ECO:0000313" key="11">
    <source>
        <dbReference type="EMBL" id="SHN43174.1"/>
    </source>
</evidence>
<comment type="similarity">
    <text evidence="2">Belongs to the class-V pyridoxal-phosphate-dependent aminotransferase family. NifS/IscS subfamily.</text>
</comment>
<dbReference type="Gene3D" id="3.40.250.10">
    <property type="entry name" value="Rhodanese-like domain"/>
    <property type="match status" value="1"/>
</dbReference>
<comment type="cofactor">
    <cofactor evidence="1 9">
        <name>pyridoxal 5'-phosphate</name>
        <dbReference type="ChEBI" id="CHEBI:597326"/>
    </cofactor>
</comment>
<dbReference type="STRING" id="551987.SAMN05192549_11618"/>
<dbReference type="Gene3D" id="3.90.1150.10">
    <property type="entry name" value="Aspartate Aminotransferase, domain 1"/>
    <property type="match status" value="1"/>
</dbReference>
<dbReference type="CDD" id="cd00158">
    <property type="entry name" value="RHOD"/>
    <property type="match status" value="1"/>
</dbReference>
<organism evidence="11 12">
    <name type="scientific">Duganella sacchari</name>
    <dbReference type="NCBI Taxonomy" id="551987"/>
    <lineage>
        <taxon>Bacteria</taxon>
        <taxon>Pseudomonadati</taxon>
        <taxon>Pseudomonadota</taxon>
        <taxon>Betaproteobacteria</taxon>
        <taxon>Burkholderiales</taxon>
        <taxon>Oxalobacteraceae</taxon>
        <taxon>Telluria group</taxon>
        <taxon>Duganella</taxon>
    </lineage>
</organism>
<keyword evidence="6" id="KW-0408">Iron</keyword>
<dbReference type="Pfam" id="PF00266">
    <property type="entry name" value="Aminotran_5"/>
    <property type="match status" value="1"/>
</dbReference>
<dbReference type="SUPFAM" id="SSF52821">
    <property type="entry name" value="Rhodanese/Cell cycle control phosphatase"/>
    <property type="match status" value="1"/>
</dbReference>